<dbReference type="InterPro" id="IPR016035">
    <property type="entry name" value="Acyl_Trfase/lysoPLipase"/>
</dbReference>
<dbReference type="Gene3D" id="3.30.70.250">
    <property type="entry name" value="Malonyl-CoA ACP transacylase, ACP-binding"/>
    <property type="match status" value="1"/>
</dbReference>
<proteinExistence type="predicted"/>
<comment type="caution">
    <text evidence="1">The sequence shown here is derived from an EMBL/GenBank/DDBJ whole genome shotgun (WGS) entry which is preliminary data.</text>
</comment>
<protein>
    <recommendedName>
        <fullName evidence="3">ACP S-malonyltransferase</fullName>
    </recommendedName>
</protein>
<accession>A0A6N9U6T9</accession>
<reference evidence="1 2" key="1">
    <citation type="submission" date="2020-01" db="EMBL/GenBank/DDBJ databases">
        <title>Insect and environment-associated Actinomycetes.</title>
        <authorList>
            <person name="Currrie C."/>
            <person name="Chevrette M."/>
            <person name="Carlson C."/>
            <person name="Stubbendieck R."/>
            <person name="Wendt-Pienkowski E."/>
        </authorList>
    </citation>
    <scope>NUCLEOTIDE SEQUENCE [LARGE SCALE GENOMIC DNA]</scope>
    <source>
        <strain evidence="1 2">SID11342</strain>
    </source>
</reference>
<evidence type="ECO:0008006" key="3">
    <source>
        <dbReference type="Google" id="ProtNLM"/>
    </source>
</evidence>
<name>A0A6N9U6T9_STRHA</name>
<dbReference type="InterPro" id="IPR001227">
    <property type="entry name" value="Ac_transferase_dom_sf"/>
</dbReference>
<dbReference type="Proteomes" id="UP000471293">
    <property type="component" value="Unassembled WGS sequence"/>
</dbReference>
<dbReference type="SUPFAM" id="SSF52151">
    <property type="entry name" value="FabD/lysophospholipase-like"/>
    <property type="match status" value="1"/>
</dbReference>
<dbReference type="GO" id="GO:0016740">
    <property type="term" value="F:transferase activity"/>
    <property type="evidence" value="ECO:0007669"/>
    <property type="project" value="InterPro"/>
</dbReference>
<dbReference type="Gene3D" id="3.40.366.10">
    <property type="entry name" value="Malonyl-Coenzyme A Acyl Carrier Protein, domain 2"/>
    <property type="match status" value="1"/>
</dbReference>
<evidence type="ECO:0000313" key="2">
    <source>
        <dbReference type="Proteomes" id="UP000471293"/>
    </source>
</evidence>
<sequence length="303" mass="33323">MKNFILFGPADATEDFRVYEPMLRSSTAARALYGEFADSARIPVGRLIDGEVPHLHPVFLRWLRQLAGMLAVERVLEEDHGAAALYGGISLGELAALSASGAITTDFVVKFLHERHLQDVDREEAIGFAFVPASEEWRYYDQPERMTVSCDYGPVLGGAGRMIMVSGLRSALESARTEGPADLQVVDRALAHQAYHSPFREPSRQRLESLLKRSTLGRPTTPVVTSIPGRYTVSSGAEAADALVVSETQPLDVPGLVGASRRHAPGRAYVISSFLRQLEIDFHAPTEYVDDVWLERKFGQPSS</sequence>
<dbReference type="AlphaFoldDB" id="A0A6N9U6T9"/>
<gene>
    <name evidence="1" type="ORF">G3I29_22725</name>
</gene>
<organism evidence="1 2">
    <name type="scientific">Streptomyces halstedii</name>
    <dbReference type="NCBI Taxonomy" id="1944"/>
    <lineage>
        <taxon>Bacteria</taxon>
        <taxon>Bacillati</taxon>
        <taxon>Actinomycetota</taxon>
        <taxon>Actinomycetes</taxon>
        <taxon>Kitasatosporales</taxon>
        <taxon>Streptomycetaceae</taxon>
        <taxon>Streptomyces</taxon>
    </lineage>
</organism>
<dbReference type="RefSeq" id="WP_164347190.1">
    <property type="nucleotide sequence ID" value="NZ_JAAGLQ010000492.1"/>
</dbReference>
<dbReference type="EMBL" id="JAAGLQ010000492">
    <property type="protein sequence ID" value="NEA18272.1"/>
    <property type="molecule type" value="Genomic_DNA"/>
</dbReference>
<evidence type="ECO:0000313" key="1">
    <source>
        <dbReference type="EMBL" id="NEA18272.1"/>
    </source>
</evidence>